<keyword evidence="10" id="KW-0902">Two-component regulatory system</keyword>
<dbReference type="Pfam" id="PF02518">
    <property type="entry name" value="HATPase_c"/>
    <property type="match status" value="1"/>
</dbReference>
<dbReference type="SUPFAM" id="SSF47384">
    <property type="entry name" value="Homodimeric domain of signal transducing histidine kinase"/>
    <property type="match status" value="1"/>
</dbReference>
<dbReference type="PANTHER" id="PTHR45436:SF5">
    <property type="entry name" value="SENSOR HISTIDINE KINASE TRCS"/>
    <property type="match status" value="1"/>
</dbReference>
<evidence type="ECO:0000259" key="13">
    <source>
        <dbReference type="PROSITE" id="PS50109"/>
    </source>
</evidence>
<evidence type="ECO:0000259" key="14">
    <source>
        <dbReference type="PROSITE" id="PS50885"/>
    </source>
</evidence>
<dbReference type="CDD" id="cd00075">
    <property type="entry name" value="HATPase"/>
    <property type="match status" value="1"/>
</dbReference>
<dbReference type="PROSITE" id="PS50109">
    <property type="entry name" value="HIS_KIN"/>
    <property type="match status" value="1"/>
</dbReference>
<dbReference type="Gene3D" id="3.30.565.10">
    <property type="entry name" value="Histidine kinase-like ATPase, C-terminal domain"/>
    <property type="match status" value="1"/>
</dbReference>
<dbReference type="GO" id="GO:0000155">
    <property type="term" value="F:phosphorelay sensor kinase activity"/>
    <property type="evidence" value="ECO:0007669"/>
    <property type="project" value="InterPro"/>
</dbReference>
<dbReference type="Gene3D" id="1.10.287.130">
    <property type="match status" value="1"/>
</dbReference>
<comment type="caution">
    <text evidence="15">The sequence shown here is derived from an EMBL/GenBank/DDBJ whole genome shotgun (WGS) entry which is preliminary data.</text>
</comment>
<dbReference type="InterPro" id="IPR003594">
    <property type="entry name" value="HATPase_dom"/>
</dbReference>
<dbReference type="SMART" id="SM00387">
    <property type="entry name" value="HATPase_c"/>
    <property type="match status" value="1"/>
</dbReference>
<evidence type="ECO:0000313" key="15">
    <source>
        <dbReference type="EMBL" id="HIS65068.1"/>
    </source>
</evidence>
<feature type="domain" description="HAMP" evidence="14">
    <location>
        <begin position="154"/>
        <end position="206"/>
    </location>
</feature>
<dbReference type="InterPro" id="IPR003660">
    <property type="entry name" value="HAMP_dom"/>
</dbReference>
<organism evidence="15 16">
    <name type="scientific">Candidatus Avoscillospira avistercoris</name>
    <dbReference type="NCBI Taxonomy" id="2840707"/>
    <lineage>
        <taxon>Bacteria</taxon>
        <taxon>Bacillati</taxon>
        <taxon>Bacillota</taxon>
        <taxon>Clostridia</taxon>
        <taxon>Eubacteriales</taxon>
        <taxon>Oscillospiraceae</taxon>
        <taxon>Oscillospiraceae incertae sedis</taxon>
        <taxon>Candidatus Avoscillospira</taxon>
    </lineage>
</organism>
<dbReference type="InterPro" id="IPR036890">
    <property type="entry name" value="HATPase_C_sf"/>
</dbReference>
<evidence type="ECO:0000256" key="7">
    <source>
        <dbReference type="ARBA" id="ARBA00022692"/>
    </source>
</evidence>
<proteinExistence type="predicted"/>
<evidence type="ECO:0000256" key="12">
    <source>
        <dbReference type="SAM" id="Phobius"/>
    </source>
</evidence>
<dbReference type="InterPro" id="IPR050428">
    <property type="entry name" value="TCS_sensor_his_kinase"/>
</dbReference>
<evidence type="ECO:0000256" key="2">
    <source>
        <dbReference type="ARBA" id="ARBA00004651"/>
    </source>
</evidence>
<dbReference type="CDD" id="cd06225">
    <property type="entry name" value="HAMP"/>
    <property type="match status" value="1"/>
</dbReference>
<evidence type="ECO:0000256" key="3">
    <source>
        <dbReference type="ARBA" id="ARBA00012438"/>
    </source>
</evidence>
<sequence length="434" mass="48221">MMFRSKEVSLQGKVQLVVSSLAGLERLSGDNVAQVIALLGDLDANRVTVTDATGKAVYDSLTKDNATGRMILFSEVVTALQGNVVFYCIYDGAALESRACMPIYNGSDQLIGSVYLMEYDTDLGAVIAALEMNLVRISLVLGTAIVLFSILFALIFSRRMRLILDSIQLLREGEYTHRIALWGHDEVGVLAEEFNKLTERLRTSEATRQQFVSDASHELKTPLASIKLLSDSILQNEMDMDTVREFVGDIGNEADRLTRIAQKLLELNRLEDAPKEDFVVMEPGPVVEKAVRLLTPLAQLRQIRLETKLDPGCTVVTRGDDIYQMAFNLVENAIKYNVDGGYLGVFLHRKGEDVVLIVEDGGIGIPEESLPYVFDRFYRVDKARSRQAGGSGLGLSIVHDLVERNYGTVTVEQREEGGTRFTLTFPFFGMEEET</sequence>
<keyword evidence="4" id="KW-1003">Cell membrane</keyword>
<evidence type="ECO:0000313" key="16">
    <source>
        <dbReference type="Proteomes" id="UP000886741"/>
    </source>
</evidence>
<evidence type="ECO:0000256" key="10">
    <source>
        <dbReference type="ARBA" id="ARBA00023012"/>
    </source>
</evidence>
<dbReference type="SUPFAM" id="SSF55874">
    <property type="entry name" value="ATPase domain of HSP90 chaperone/DNA topoisomerase II/histidine kinase"/>
    <property type="match status" value="1"/>
</dbReference>
<evidence type="ECO:0000256" key="1">
    <source>
        <dbReference type="ARBA" id="ARBA00000085"/>
    </source>
</evidence>
<keyword evidence="6" id="KW-0808">Transferase</keyword>
<dbReference type="PANTHER" id="PTHR45436">
    <property type="entry name" value="SENSOR HISTIDINE KINASE YKOH"/>
    <property type="match status" value="1"/>
</dbReference>
<comment type="subcellular location">
    <subcellularLocation>
        <location evidence="2">Cell membrane</location>
        <topology evidence="2">Multi-pass membrane protein</topology>
    </subcellularLocation>
</comment>
<comment type="catalytic activity">
    <reaction evidence="1">
        <text>ATP + protein L-histidine = ADP + protein N-phospho-L-histidine.</text>
        <dbReference type="EC" id="2.7.13.3"/>
    </reaction>
</comment>
<dbReference type="AlphaFoldDB" id="A0A9D1FA15"/>
<dbReference type="InterPro" id="IPR005467">
    <property type="entry name" value="His_kinase_dom"/>
</dbReference>
<dbReference type="InterPro" id="IPR003661">
    <property type="entry name" value="HisK_dim/P_dom"/>
</dbReference>
<reference evidence="15" key="2">
    <citation type="journal article" date="2021" name="PeerJ">
        <title>Extensive microbial diversity within the chicken gut microbiome revealed by metagenomics and culture.</title>
        <authorList>
            <person name="Gilroy R."/>
            <person name="Ravi A."/>
            <person name="Getino M."/>
            <person name="Pursley I."/>
            <person name="Horton D.L."/>
            <person name="Alikhan N.F."/>
            <person name="Baker D."/>
            <person name="Gharbi K."/>
            <person name="Hall N."/>
            <person name="Watson M."/>
            <person name="Adriaenssens E.M."/>
            <person name="Foster-Nyarko E."/>
            <person name="Jarju S."/>
            <person name="Secka A."/>
            <person name="Antonio M."/>
            <person name="Oren A."/>
            <person name="Chaudhuri R.R."/>
            <person name="La Ragione R."/>
            <person name="Hildebrand F."/>
            <person name="Pallen M.J."/>
        </authorList>
    </citation>
    <scope>NUCLEOTIDE SEQUENCE</scope>
    <source>
        <strain evidence="15">ChiBcec16-1751</strain>
    </source>
</reference>
<dbReference type="SUPFAM" id="SSF103190">
    <property type="entry name" value="Sensory domain-like"/>
    <property type="match status" value="1"/>
</dbReference>
<dbReference type="SUPFAM" id="SSF158472">
    <property type="entry name" value="HAMP domain-like"/>
    <property type="match status" value="1"/>
</dbReference>
<dbReference type="Pfam" id="PF00512">
    <property type="entry name" value="HisKA"/>
    <property type="match status" value="1"/>
</dbReference>
<evidence type="ECO:0000256" key="5">
    <source>
        <dbReference type="ARBA" id="ARBA00022553"/>
    </source>
</evidence>
<feature type="domain" description="Histidine kinase" evidence="13">
    <location>
        <begin position="214"/>
        <end position="429"/>
    </location>
</feature>
<keyword evidence="9 12" id="KW-1133">Transmembrane helix</keyword>
<keyword evidence="11 12" id="KW-0472">Membrane</keyword>
<dbReference type="InterPro" id="IPR036097">
    <property type="entry name" value="HisK_dim/P_sf"/>
</dbReference>
<evidence type="ECO:0000256" key="4">
    <source>
        <dbReference type="ARBA" id="ARBA00022475"/>
    </source>
</evidence>
<dbReference type="Gene3D" id="6.10.340.10">
    <property type="match status" value="1"/>
</dbReference>
<keyword evidence="8 15" id="KW-0418">Kinase</keyword>
<protein>
    <recommendedName>
        <fullName evidence="3">histidine kinase</fullName>
        <ecNumber evidence="3">2.7.13.3</ecNumber>
    </recommendedName>
</protein>
<evidence type="ECO:0000256" key="8">
    <source>
        <dbReference type="ARBA" id="ARBA00022777"/>
    </source>
</evidence>
<dbReference type="Proteomes" id="UP000886741">
    <property type="component" value="Unassembled WGS sequence"/>
</dbReference>
<feature type="transmembrane region" description="Helical" evidence="12">
    <location>
        <begin position="137"/>
        <end position="156"/>
    </location>
</feature>
<name>A0A9D1FA15_9FIRM</name>
<evidence type="ECO:0000256" key="6">
    <source>
        <dbReference type="ARBA" id="ARBA00022679"/>
    </source>
</evidence>
<dbReference type="PRINTS" id="PR00344">
    <property type="entry name" value="BCTRLSENSOR"/>
</dbReference>
<gene>
    <name evidence="15" type="ORF">IAA83_06835</name>
</gene>
<dbReference type="FunFam" id="3.30.565.10:FF:000006">
    <property type="entry name" value="Sensor histidine kinase WalK"/>
    <property type="match status" value="1"/>
</dbReference>
<dbReference type="Pfam" id="PF00672">
    <property type="entry name" value="HAMP"/>
    <property type="match status" value="1"/>
</dbReference>
<reference evidence="15" key="1">
    <citation type="submission" date="2020-10" db="EMBL/GenBank/DDBJ databases">
        <authorList>
            <person name="Gilroy R."/>
        </authorList>
    </citation>
    <scope>NUCLEOTIDE SEQUENCE</scope>
    <source>
        <strain evidence="15">ChiBcec16-1751</strain>
    </source>
</reference>
<dbReference type="SMART" id="SM00388">
    <property type="entry name" value="HisKA"/>
    <property type="match status" value="1"/>
</dbReference>
<keyword evidence="5" id="KW-0597">Phosphoprotein</keyword>
<dbReference type="SMART" id="SM00304">
    <property type="entry name" value="HAMP"/>
    <property type="match status" value="1"/>
</dbReference>
<dbReference type="EC" id="2.7.13.3" evidence="3"/>
<dbReference type="InterPro" id="IPR004358">
    <property type="entry name" value="Sig_transdc_His_kin-like_C"/>
</dbReference>
<evidence type="ECO:0000256" key="11">
    <source>
        <dbReference type="ARBA" id="ARBA00023136"/>
    </source>
</evidence>
<dbReference type="InterPro" id="IPR029151">
    <property type="entry name" value="Sensor-like_sf"/>
</dbReference>
<keyword evidence="7 12" id="KW-0812">Transmembrane</keyword>
<accession>A0A9D1FA15</accession>
<dbReference type="GO" id="GO:0005886">
    <property type="term" value="C:plasma membrane"/>
    <property type="evidence" value="ECO:0007669"/>
    <property type="project" value="UniProtKB-SubCell"/>
</dbReference>
<dbReference type="EMBL" id="DVJJ01000104">
    <property type="protein sequence ID" value="HIS65068.1"/>
    <property type="molecule type" value="Genomic_DNA"/>
</dbReference>
<dbReference type="PROSITE" id="PS50885">
    <property type="entry name" value="HAMP"/>
    <property type="match status" value="1"/>
</dbReference>
<dbReference type="CDD" id="cd00082">
    <property type="entry name" value="HisKA"/>
    <property type="match status" value="1"/>
</dbReference>
<evidence type="ECO:0000256" key="9">
    <source>
        <dbReference type="ARBA" id="ARBA00022989"/>
    </source>
</evidence>